<dbReference type="AlphaFoldDB" id="A0AAW8D9Q3"/>
<feature type="domain" description="Zeta toxin" evidence="5">
    <location>
        <begin position="15"/>
        <end position="185"/>
    </location>
</feature>
<evidence type="ECO:0000256" key="4">
    <source>
        <dbReference type="SAM" id="Phobius"/>
    </source>
</evidence>
<dbReference type="InterPro" id="IPR027417">
    <property type="entry name" value="P-loop_NTPase"/>
</dbReference>
<evidence type="ECO:0000256" key="3">
    <source>
        <dbReference type="SAM" id="MobiDB-lite"/>
    </source>
</evidence>
<evidence type="ECO:0000256" key="2">
    <source>
        <dbReference type="ARBA" id="ARBA00022840"/>
    </source>
</evidence>
<organism evidence="6 7">
    <name type="scientific">Variovorax boronicumulans</name>
    <dbReference type="NCBI Taxonomy" id="436515"/>
    <lineage>
        <taxon>Bacteria</taxon>
        <taxon>Pseudomonadati</taxon>
        <taxon>Pseudomonadota</taxon>
        <taxon>Betaproteobacteria</taxon>
        <taxon>Burkholderiales</taxon>
        <taxon>Comamonadaceae</taxon>
        <taxon>Variovorax</taxon>
    </lineage>
</organism>
<feature type="compositionally biased region" description="Pro residues" evidence="3">
    <location>
        <begin position="256"/>
        <end position="276"/>
    </location>
</feature>
<dbReference type="EMBL" id="JAUSRD010000026">
    <property type="protein sequence ID" value="MDP9897284.1"/>
    <property type="molecule type" value="Genomic_DNA"/>
</dbReference>
<evidence type="ECO:0000313" key="7">
    <source>
        <dbReference type="Proteomes" id="UP001242045"/>
    </source>
</evidence>
<evidence type="ECO:0000256" key="1">
    <source>
        <dbReference type="ARBA" id="ARBA00022741"/>
    </source>
</evidence>
<dbReference type="InterPro" id="IPR010488">
    <property type="entry name" value="Zeta_toxin_domain"/>
</dbReference>
<dbReference type="PANTHER" id="PTHR39206:SF1">
    <property type="entry name" value="SLL8004 PROTEIN"/>
    <property type="match status" value="1"/>
</dbReference>
<proteinExistence type="predicted"/>
<gene>
    <name evidence="6" type="ORF">J2W31_006427</name>
</gene>
<accession>A0AAW8D9Q3</accession>
<dbReference type="SUPFAM" id="SSF52540">
    <property type="entry name" value="P-loop containing nucleoside triphosphate hydrolases"/>
    <property type="match status" value="1"/>
</dbReference>
<dbReference type="GO" id="GO:0016301">
    <property type="term" value="F:kinase activity"/>
    <property type="evidence" value="ECO:0007669"/>
    <property type="project" value="InterPro"/>
</dbReference>
<dbReference type="GO" id="GO:0005524">
    <property type="term" value="F:ATP binding"/>
    <property type="evidence" value="ECO:0007669"/>
    <property type="project" value="UniProtKB-KW"/>
</dbReference>
<name>A0AAW8D9Q3_9BURK</name>
<evidence type="ECO:0000313" key="6">
    <source>
        <dbReference type="EMBL" id="MDP9897284.1"/>
    </source>
</evidence>
<keyword evidence="4" id="KW-0812">Transmembrane</keyword>
<reference evidence="6" key="1">
    <citation type="submission" date="2023-07" db="EMBL/GenBank/DDBJ databases">
        <title>Sorghum-associated microbial communities from plants grown in Nebraska, USA.</title>
        <authorList>
            <person name="Schachtman D."/>
        </authorList>
    </citation>
    <scope>NUCLEOTIDE SEQUENCE</scope>
    <source>
        <strain evidence="6">DS3754</strain>
    </source>
</reference>
<dbReference type="RefSeq" id="WP_307687241.1">
    <property type="nucleotide sequence ID" value="NZ_JAUSRD010000026.1"/>
</dbReference>
<keyword evidence="4" id="KW-0472">Membrane</keyword>
<feature type="region of interest" description="Disordered" evidence="3">
    <location>
        <begin position="243"/>
        <end position="276"/>
    </location>
</feature>
<dbReference type="Pfam" id="PF06414">
    <property type="entry name" value="Zeta_toxin"/>
    <property type="match status" value="1"/>
</dbReference>
<keyword evidence="1" id="KW-0547">Nucleotide-binding</keyword>
<sequence length="276" mass="30942">MSRRPPTLEKLLDQTRGPRPVAFVLAGHNGAGKSTLWYSRLAGSLRMPLINADRMMMSILPDADPRTGHIPAWAQQLRDDDQKWQVLSQEGVRAFKSLVMDQRMPFAFETVFSHWQPLPGGGHASKADDIRAMQQAGYFVVLLFVGLVSVDMSVFRVSTRKQQGGHDVDRKKLVERFPRTQAAVGHATQIANMTLMFDNSRSEKNAFALVRAQARKRILFDARDPQFDVDPELRAVCDPWLGKLTGPFKARRKPPTKPPVKSPAKTPPPVPSNIKK</sequence>
<dbReference type="Proteomes" id="UP001242045">
    <property type="component" value="Unassembled WGS sequence"/>
</dbReference>
<protein>
    <submittedName>
        <fullName evidence="6">ABC-type ATPase</fullName>
    </submittedName>
</protein>
<keyword evidence="2" id="KW-0067">ATP-binding</keyword>
<evidence type="ECO:0000259" key="5">
    <source>
        <dbReference type="Pfam" id="PF06414"/>
    </source>
</evidence>
<feature type="transmembrane region" description="Helical" evidence="4">
    <location>
        <begin position="136"/>
        <end position="155"/>
    </location>
</feature>
<keyword evidence="4" id="KW-1133">Transmembrane helix</keyword>
<comment type="caution">
    <text evidence="6">The sequence shown here is derived from an EMBL/GenBank/DDBJ whole genome shotgun (WGS) entry which is preliminary data.</text>
</comment>
<dbReference type="PANTHER" id="PTHR39206">
    <property type="entry name" value="SLL8004 PROTEIN"/>
    <property type="match status" value="1"/>
</dbReference>
<dbReference type="Gene3D" id="3.40.50.300">
    <property type="entry name" value="P-loop containing nucleotide triphosphate hydrolases"/>
    <property type="match status" value="1"/>
</dbReference>